<dbReference type="InterPro" id="IPR039752">
    <property type="entry name" value="F-box_only"/>
</dbReference>
<evidence type="ECO:0008006" key="5">
    <source>
        <dbReference type="Google" id="ProtNLM"/>
    </source>
</evidence>
<accession>A0A2G9SJ44</accession>
<dbReference type="GO" id="GO:0005737">
    <property type="term" value="C:cytoplasm"/>
    <property type="evidence" value="ECO:0007669"/>
    <property type="project" value="TreeGrafter"/>
</dbReference>
<dbReference type="InterPro" id="IPR036047">
    <property type="entry name" value="F-box-like_dom_sf"/>
</dbReference>
<dbReference type="Gene3D" id="2.60.120.260">
    <property type="entry name" value="Galactose-binding domain-like"/>
    <property type="match status" value="1"/>
</dbReference>
<gene>
    <name evidence="3" type="ORF">AB205_0072560</name>
</gene>
<feature type="domain" description="F-box" evidence="1">
    <location>
        <begin position="24"/>
        <end position="70"/>
    </location>
</feature>
<dbReference type="AlphaFoldDB" id="A0A2G9SJ44"/>
<dbReference type="GO" id="GO:0036503">
    <property type="term" value="P:ERAD pathway"/>
    <property type="evidence" value="ECO:0007669"/>
    <property type="project" value="TreeGrafter"/>
</dbReference>
<dbReference type="EMBL" id="KV924333">
    <property type="protein sequence ID" value="PIO40190.1"/>
    <property type="molecule type" value="Genomic_DNA"/>
</dbReference>
<evidence type="ECO:0000313" key="4">
    <source>
        <dbReference type="Proteomes" id="UP000228934"/>
    </source>
</evidence>
<evidence type="ECO:0000259" key="1">
    <source>
        <dbReference type="PROSITE" id="PS50181"/>
    </source>
</evidence>
<keyword evidence="4" id="KW-1185">Reference proteome</keyword>
<sequence length="338" mass="39224">MGQQSSHQEEPLPKYTSFSDNIYIKDLDQLPDEVLLLILSYVPARDLDYCRCVSRRWKCLVDSPTIWRIKCQRMNRRDVLHVADMCQNTPWKRLYMAKPFSRNLVLNPCGSGGPFVNYAVMGRNGRIFCGKDISTTKLLQHWDIKNGGDGWAVERSRVALEDGESPTCFVTSYGWCEKQQIIDLVKEGLWEHFLDVHQPPICISDWYGGRHDCGCVYSLKVQLLAVDKIAVLQEFAITPDPIPQWNDEKYTQVSHEFRGYGPGVRYVKFMHKGKDSQFWKGRYGARITNSSVIIKTSFKKFLLKLNQPNPYIKAQNYDYKKMLNPNYNSFSNNKDKLH</sequence>
<protein>
    <recommendedName>
        <fullName evidence="5">F-box only protein 6</fullName>
    </recommendedName>
</protein>
<dbReference type="GO" id="GO:0031146">
    <property type="term" value="P:SCF-dependent proteasomal ubiquitin-dependent protein catabolic process"/>
    <property type="evidence" value="ECO:0007669"/>
    <property type="project" value="TreeGrafter"/>
</dbReference>
<dbReference type="InterPro" id="IPR008979">
    <property type="entry name" value="Galactose-bd-like_sf"/>
</dbReference>
<reference evidence="4" key="1">
    <citation type="journal article" date="2017" name="Nat. Commun.">
        <title>The North American bullfrog draft genome provides insight into hormonal regulation of long noncoding RNA.</title>
        <authorList>
            <person name="Hammond S.A."/>
            <person name="Warren R.L."/>
            <person name="Vandervalk B.P."/>
            <person name="Kucuk E."/>
            <person name="Khan H."/>
            <person name="Gibb E.A."/>
            <person name="Pandoh P."/>
            <person name="Kirk H."/>
            <person name="Zhao Y."/>
            <person name="Jones M."/>
            <person name="Mungall A.J."/>
            <person name="Coope R."/>
            <person name="Pleasance S."/>
            <person name="Moore R.A."/>
            <person name="Holt R.A."/>
            <person name="Round J.M."/>
            <person name="Ohora S."/>
            <person name="Walle B.V."/>
            <person name="Veldhoen N."/>
            <person name="Helbing C.C."/>
            <person name="Birol I."/>
        </authorList>
    </citation>
    <scope>NUCLEOTIDE SEQUENCE [LARGE SCALE GENOMIC DNA]</scope>
</reference>
<name>A0A2G9SJ44_AQUCT</name>
<dbReference type="InterPro" id="IPR001810">
    <property type="entry name" value="F-box_dom"/>
</dbReference>
<dbReference type="SUPFAM" id="SSF49785">
    <property type="entry name" value="Galactose-binding domain-like"/>
    <property type="match status" value="1"/>
</dbReference>
<dbReference type="Proteomes" id="UP000228934">
    <property type="component" value="Unassembled WGS sequence"/>
</dbReference>
<dbReference type="Gene3D" id="1.20.1280.50">
    <property type="match status" value="1"/>
</dbReference>
<dbReference type="InterPro" id="IPR007397">
    <property type="entry name" value="F-box-assoc_dom"/>
</dbReference>
<dbReference type="Pfam" id="PF12937">
    <property type="entry name" value="F-box-like"/>
    <property type="match status" value="1"/>
</dbReference>
<organism evidence="3 4">
    <name type="scientific">Aquarana catesbeiana</name>
    <name type="common">American bullfrog</name>
    <name type="synonym">Rana catesbeiana</name>
    <dbReference type="NCBI Taxonomy" id="8400"/>
    <lineage>
        <taxon>Eukaryota</taxon>
        <taxon>Metazoa</taxon>
        <taxon>Chordata</taxon>
        <taxon>Craniata</taxon>
        <taxon>Vertebrata</taxon>
        <taxon>Euteleostomi</taxon>
        <taxon>Amphibia</taxon>
        <taxon>Batrachia</taxon>
        <taxon>Anura</taxon>
        <taxon>Neobatrachia</taxon>
        <taxon>Ranoidea</taxon>
        <taxon>Ranidae</taxon>
        <taxon>Aquarana</taxon>
    </lineage>
</organism>
<dbReference type="SMART" id="SM00256">
    <property type="entry name" value="FBOX"/>
    <property type="match status" value="1"/>
</dbReference>
<feature type="domain" description="FBA" evidence="2">
    <location>
        <begin position="94"/>
        <end position="296"/>
    </location>
</feature>
<dbReference type="SMART" id="SM01198">
    <property type="entry name" value="FBA"/>
    <property type="match status" value="1"/>
</dbReference>
<dbReference type="OrthoDB" id="1107553at2759"/>
<dbReference type="PANTHER" id="PTHR12125:SF9">
    <property type="entry name" value="F-BOX ONLY PROTEIN 27"/>
    <property type="match status" value="1"/>
</dbReference>
<dbReference type="GO" id="GO:0061630">
    <property type="term" value="F:ubiquitin protein ligase activity"/>
    <property type="evidence" value="ECO:0007669"/>
    <property type="project" value="TreeGrafter"/>
</dbReference>
<evidence type="ECO:0000313" key="3">
    <source>
        <dbReference type="EMBL" id="PIO40190.1"/>
    </source>
</evidence>
<dbReference type="GO" id="GO:0019005">
    <property type="term" value="C:SCF ubiquitin ligase complex"/>
    <property type="evidence" value="ECO:0007669"/>
    <property type="project" value="TreeGrafter"/>
</dbReference>
<dbReference type="FunFam" id="2.60.120.260:FF:000012">
    <property type="entry name" value="F-box only protein 2"/>
    <property type="match status" value="1"/>
</dbReference>
<dbReference type="SUPFAM" id="SSF81383">
    <property type="entry name" value="F-box domain"/>
    <property type="match status" value="1"/>
</dbReference>
<evidence type="ECO:0000259" key="2">
    <source>
        <dbReference type="PROSITE" id="PS51114"/>
    </source>
</evidence>
<dbReference type="PROSITE" id="PS51114">
    <property type="entry name" value="FBA"/>
    <property type="match status" value="1"/>
</dbReference>
<dbReference type="GO" id="GO:0006516">
    <property type="term" value="P:glycoprotein catabolic process"/>
    <property type="evidence" value="ECO:0007669"/>
    <property type="project" value="TreeGrafter"/>
</dbReference>
<dbReference type="Pfam" id="PF04300">
    <property type="entry name" value="FBA"/>
    <property type="match status" value="1"/>
</dbReference>
<dbReference type="PANTHER" id="PTHR12125">
    <property type="entry name" value="F-BOX ONLY PROTEIN 6-LIKE PROTEIN"/>
    <property type="match status" value="1"/>
</dbReference>
<proteinExistence type="predicted"/>
<dbReference type="PROSITE" id="PS50181">
    <property type="entry name" value="FBOX"/>
    <property type="match status" value="1"/>
</dbReference>